<evidence type="ECO:0000256" key="4">
    <source>
        <dbReference type="ARBA" id="ARBA00022692"/>
    </source>
</evidence>
<dbReference type="Proteomes" id="UP000051448">
    <property type="component" value="Unassembled WGS sequence"/>
</dbReference>
<dbReference type="STRING" id="1423759.FC92_GL000721"/>
<keyword evidence="15" id="KW-1185">Reference proteome</keyword>
<feature type="transmembrane region" description="Helical" evidence="12">
    <location>
        <begin position="780"/>
        <end position="800"/>
    </location>
</feature>
<evidence type="ECO:0000256" key="3">
    <source>
        <dbReference type="ARBA" id="ARBA00022553"/>
    </source>
</evidence>
<keyword evidence="4 12" id="KW-0812">Transmembrane</keyword>
<feature type="transmembrane region" description="Helical" evidence="12">
    <location>
        <begin position="83"/>
        <end position="101"/>
    </location>
</feature>
<gene>
    <name evidence="14" type="ORF">FC92_GL000721</name>
</gene>
<dbReference type="SUPFAM" id="SSF81665">
    <property type="entry name" value="Calcium ATPase, transmembrane domain M"/>
    <property type="match status" value="1"/>
</dbReference>
<dbReference type="EMBL" id="AZDX01000020">
    <property type="protein sequence ID" value="KRL06499.1"/>
    <property type="molecule type" value="Genomic_DNA"/>
</dbReference>
<reference evidence="14 15" key="1">
    <citation type="journal article" date="2015" name="Genome Announc.">
        <title>Expanding the biotechnology potential of lactobacilli through comparative genomics of 213 strains and associated genera.</title>
        <authorList>
            <person name="Sun Z."/>
            <person name="Harris H.M."/>
            <person name="McCann A."/>
            <person name="Guo C."/>
            <person name="Argimon S."/>
            <person name="Zhang W."/>
            <person name="Yang X."/>
            <person name="Jeffery I.B."/>
            <person name="Cooney J.C."/>
            <person name="Kagawa T.F."/>
            <person name="Liu W."/>
            <person name="Song Y."/>
            <person name="Salvetti E."/>
            <person name="Wrobel A."/>
            <person name="Rasinkangas P."/>
            <person name="Parkhill J."/>
            <person name="Rea M.C."/>
            <person name="O'Sullivan O."/>
            <person name="Ritari J."/>
            <person name="Douillard F.P."/>
            <person name="Paul Ross R."/>
            <person name="Yang R."/>
            <person name="Briner A.E."/>
            <person name="Felis G.E."/>
            <person name="de Vos W.M."/>
            <person name="Barrangou R."/>
            <person name="Klaenhammer T.R."/>
            <person name="Caufield P.W."/>
            <person name="Cui Y."/>
            <person name="Zhang H."/>
            <person name="O'Toole P.W."/>
        </authorList>
    </citation>
    <scope>NUCLEOTIDE SEQUENCE [LARGE SCALE GENOMIC DNA]</scope>
    <source>
        <strain evidence="14 15">DSM 19519</strain>
    </source>
</reference>
<dbReference type="GO" id="GO:0005524">
    <property type="term" value="F:ATP binding"/>
    <property type="evidence" value="ECO:0007669"/>
    <property type="project" value="UniProtKB-KW"/>
</dbReference>
<dbReference type="SUPFAM" id="SSF56784">
    <property type="entry name" value="HAD-like"/>
    <property type="match status" value="1"/>
</dbReference>
<dbReference type="FunFam" id="2.70.150.10:FF:000160">
    <property type="entry name" value="Sarcoplasmic/endoplasmic reticulum calcium ATPase 1"/>
    <property type="match status" value="1"/>
</dbReference>
<sequence length="917" mass="100163">MILLMQEEQQTHLIEPGEDSGDDGAPSQKQNWQESSTQLGQRYQTDTTDGLSTEEAEKRLKKFGKNELKVKKKSNWILFFKQFNNSIVYILAITAIVTLLMRHYPDSIVIGAVIIANAFVGFFQEVSADNALSKIQELLVAESFVIRDGQRKLMDAKEIVVGDIVSLEAGDSVPADIRLLAADNLKIQESTLTGETNSVDKIEEPIAKENVPLAERANMAFAATAVTSGSGMGVVVATGMQSQIGKIQSDVIKVKNKSTPLMKNLNRLGITLSLAIVAIAVALFLLGMHLKIYSLPTLTVAIITLVVGSMPEGMPASVSVVLAMGTRKLTGKNAIVKTLPAVETLGAVDIVNTDKTGTLTKNEMTVTDIVTLNGEYTVSGVGYAAAGQILDTTGTAVAWKNDDSLDKLIKIAGQTTDASFHLEDGAWVLTGEPTDGALTGLYHKITGKDPEVFEIDSLPFDSAFRYSARLVQDTNQRYLMVKGAPQTLLNKVKKFNPNFEGEKQWLDKVVKLSKQGKRVVGLGMQKVAADEELVDPAKIGDLFELVGIVGIIDPPREEVKDAIKQLRYAGVKVKMITGDDPNTALAIANQLEMGENLKAVTGPELDKMSEQELIDNIDKYTVFARTTPSDKLKIVKAQQQRQHVVSMTGDGVNDAPALKQADIGVAMGIKGTDVAKGSADMVLADDNFTTVLSAVKEGRLVFDNIRKTIRFLLPTSFAEGLIVVFSILLDQTMPLYPTQLLWINMVSALTIQFAFIFEPAENGIMTRGPRNISQGILTKFDIVEIAYVSILIASLGMIVYNGMTALGMSHVIGSTMTLNIIIFGKIFYLFNMRNNHLVFSKYFFQNKIAFYIIDILLLLQVGIIYLPFMQEIFHTGSINFVYGWIIPSITGLIVLIVTELVKIARLAYSKKASKSKI</sequence>
<evidence type="ECO:0000256" key="9">
    <source>
        <dbReference type="ARBA" id="ARBA00022989"/>
    </source>
</evidence>
<dbReference type="GO" id="GO:0005886">
    <property type="term" value="C:plasma membrane"/>
    <property type="evidence" value="ECO:0007669"/>
    <property type="project" value="TreeGrafter"/>
</dbReference>
<dbReference type="PANTHER" id="PTHR43294">
    <property type="entry name" value="SODIUM/POTASSIUM-TRANSPORTING ATPASE SUBUNIT ALPHA"/>
    <property type="match status" value="1"/>
</dbReference>
<dbReference type="InterPro" id="IPR050510">
    <property type="entry name" value="Cation_transp_ATPase_P-type"/>
</dbReference>
<feature type="transmembrane region" description="Helical" evidence="12">
    <location>
        <begin position="848"/>
        <end position="868"/>
    </location>
</feature>
<keyword evidence="9 12" id="KW-1133">Transmembrane helix</keyword>
<feature type="transmembrane region" description="Helical" evidence="12">
    <location>
        <begin position="265"/>
        <end position="286"/>
    </location>
</feature>
<dbReference type="SUPFAM" id="SSF81660">
    <property type="entry name" value="Metal cation-transporting ATPase, ATP-binding domain N"/>
    <property type="match status" value="1"/>
</dbReference>
<dbReference type="GO" id="GO:0005391">
    <property type="term" value="F:P-type sodium:potassium-exchanging transporter activity"/>
    <property type="evidence" value="ECO:0007669"/>
    <property type="project" value="TreeGrafter"/>
</dbReference>
<evidence type="ECO:0000256" key="1">
    <source>
        <dbReference type="ARBA" id="ARBA00004127"/>
    </source>
</evidence>
<feature type="transmembrane region" description="Helical" evidence="12">
    <location>
        <begin position="709"/>
        <end position="729"/>
    </location>
</feature>
<dbReference type="NCBIfam" id="TIGR01494">
    <property type="entry name" value="ATPase_P-type"/>
    <property type="match status" value="2"/>
</dbReference>
<keyword evidence="3" id="KW-0597">Phosphoprotein</keyword>
<evidence type="ECO:0000256" key="6">
    <source>
        <dbReference type="ARBA" id="ARBA00022840"/>
    </source>
</evidence>
<feature type="transmembrane region" description="Helical" evidence="12">
    <location>
        <begin position="107"/>
        <end position="126"/>
    </location>
</feature>
<evidence type="ECO:0000256" key="12">
    <source>
        <dbReference type="SAM" id="Phobius"/>
    </source>
</evidence>
<dbReference type="GO" id="GO:0030007">
    <property type="term" value="P:intracellular potassium ion homeostasis"/>
    <property type="evidence" value="ECO:0007669"/>
    <property type="project" value="TreeGrafter"/>
</dbReference>
<dbReference type="InterPro" id="IPR044492">
    <property type="entry name" value="P_typ_ATPase_HD_dom"/>
</dbReference>
<dbReference type="Gene3D" id="3.40.1110.10">
    <property type="entry name" value="Calcium-transporting ATPase, cytoplasmic domain N"/>
    <property type="match status" value="1"/>
</dbReference>
<organism evidence="14 15">
    <name type="scientific">Liquorilactobacillus hordei DSM 19519</name>
    <dbReference type="NCBI Taxonomy" id="1423759"/>
    <lineage>
        <taxon>Bacteria</taxon>
        <taxon>Bacillati</taxon>
        <taxon>Bacillota</taxon>
        <taxon>Bacilli</taxon>
        <taxon>Lactobacillales</taxon>
        <taxon>Lactobacillaceae</taxon>
        <taxon>Liquorilactobacillus</taxon>
    </lineage>
</organism>
<dbReference type="InterPro" id="IPR059000">
    <property type="entry name" value="ATPase_P-type_domA"/>
</dbReference>
<dbReference type="InterPro" id="IPR023214">
    <property type="entry name" value="HAD_sf"/>
</dbReference>
<protein>
    <submittedName>
        <fullName evidence="14">Cation transport ATPase</fullName>
    </submittedName>
</protein>
<keyword evidence="5" id="KW-0547">Nucleotide-binding</keyword>
<dbReference type="InterPro" id="IPR023299">
    <property type="entry name" value="ATPase_P-typ_cyto_dom_N"/>
</dbReference>
<dbReference type="Gene3D" id="1.20.1110.10">
    <property type="entry name" value="Calcium-transporting ATPase, transmembrane domain"/>
    <property type="match status" value="1"/>
</dbReference>
<evidence type="ECO:0000313" key="14">
    <source>
        <dbReference type="EMBL" id="KRL06499.1"/>
    </source>
</evidence>
<feature type="transmembrane region" description="Helical" evidence="12">
    <location>
        <begin position="741"/>
        <end position="760"/>
    </location>
</feature>
<proteinExistence type="inferred from homology"/>
<dbReference type="InterPro" id="IPR036412">
    <property type="entry name" value="HAD-like_sf"/>
</dbReference>
<dbReference type="Pfam" id="PF00702">
    <property type="entry name" value="Hydrolase"/>
    <property type="match status" value="1"/>
</dbReference>
<feature type="domain" description="Cation-transporting P-type ATPase N-terminal" evidence="13">
    <location>
        <begin position="30"/>
        <end position="103"/>
    </location>
</feature>
<dbReference type="Gene3D" id="3.40.50.1000">
    <property type="entry name" value="HAD superfamily/HAD-like"/>
    <property type="match status" value="1"/>
</dbReference>
<dbReference type="GO" id="GO:0006883">
    <property type="term" value="P:intracellular sodium ion homeostasis"/>
    <property type="evidence" value="ECO:0007669"/>
    <property type="project" value="TreeGrafter"/>
</dbReference>
<dbReference type="PROSITE" id="PS00154">
    <property type="entry name" value="ATPASE_E1_E2"/>
    <property type="match status" value="1"/>
</dbReference>
<keyword evidence="8" id="KW-1278">Translocase</keyword>
<keyword evidence="6" id="KW-0067">ATP-binding</keyword>
<evidence type="ECO:0000313" key="15">
    <source>
        <dbReference type="Proteomes" id="UP000051448"/>
    </source>
</evidence>
<dbReference type="InterPro" id="IPR008250">
    <property type="entry name" value="ATPase_P-typ_transduc_dom_A_sf"/>
</dbReference>
<dbReference type="PATRIC" id="fig|1423759.3.peg.761"/>
<evidence type="ECO:0000256" key="5">
    <source>
        <dbReference type="ARBA" id="ARBA00022741"/>
    </source>
</evidence>
<dbReference type="FunFam" id="3.40.50.1000:FF:000083">
    <property type="entry name" value="Sodium/potassium-transporting ATPase subunit alpha"/>
    <property type="match status" value="1"/>
</dbReference>
<dbReference type="Pfam" id="PF00689">
    <property type="entry name" value="Cation_ATPase_C"/>
    <property type="match status" value="1"/>
</dbReference>
<dbReference type="SFLD" id="SFLDF00027">
    <property type="entry name" value="p-type_atpase"/>
    <property type="match status" value="1"/>
</dbReference>
<feature type="transmembrane region" description="Helical" evidence="12">
    <location>
        <begin position="806"/>
        <end position="828"/>
    </location>
</feature>
<keyword evidence="7" id="KW-0460">Magnesium</keyword>
<dbReference type="Pfam" id="PF00690">
    <property type="entry name" value="Cation_ATPase_N"/>
    <property type="match status" value="1"/>
</dbReference>
<dbReference type="SFLD" id="SFLDG00002">
    <property type="entry name" value="C1.7:_P-type_atpase_like"/>
    <property type="match status" value="1"/>
</dbReference>
<dbReference type="AlphaFoldDB" id="A0A0R1MPM9"/>
<dbReference type="PRINTS" id="PR00119">
    <property type="entry name" value="CATATPASE"/>
</dbReference>
<comment type="caution">
    <text evidence="14">The sequence shown here is derived from an EMBL/GenBank/DDBJ whole genome shotgun (WGS) entry which is preliminary data.</text>
</comment>
<dbReference type="InterPro" id="IPR018303">
    <property type="entry name" value="ATPase_P-typ_P_site"/>
</dbReference>
<dbReference type="GO" id="GO:0036376">
    <property type="term" value="P:sodium ion export across plasma membrane"/>
    <property type="evidence" value="ECO:0007669"/>
    <property type="project" value="TreeGrafter"/>
</dbReference>
<feature type="region of interest" description="Disordered" evidence="11">
    <location>
        <begin position="12"/>
        <end position="52"/>
    </location>
</feature>
<evidence type="ECO:0000259" key="13">
    <source>
        <dbReference type="SMART" id="SM00831"/>
    </source>
</evidence>
<evidence type="ECO:0000256" key="2">
    <source>
        <dbReference type="ARBA" id="ARBA00005675"/>
    </source>
</evidence>
<evidence type="ECO:0000256" key="11">
    <source>
        <dbReference type="SAM" id="MobiDB-lite"/>
    </source>
</evidence>
<dbReference type="GO" id="GO:0016887">
    <property type="term" value="F:ATP hydrolysis activity"/>
    <property type="evidence" value="ECO:0007669"/>
    <property type="project" value="InterPro"/>
</dbReference>
<dbReference type="SUPFAM" id="SSF81653">
    <property type="entry name" value="Calcium ATPase, transduction domain A"/>
    <property type="match status" value="1"/>
</dbReference>
<dbReference type="GO" id="GO:1990573">
    <property type="term" value="P:potassium ion import across plasma membrane"/>
    <property type="evidence" value="ECO:0007669"/>
    <property type="project" value="TreeGrafter"/>
</dbReference>
<comment type="subcellular location">
    <subcellularLocation>
        <location evidence="1">Endomembrane system</location>
        <topology evidence="1">Multi-pass membrane protein</topology>
    </subcellularLocation>
</comment>
<name>A0A0R1MPM9_9LACO</name>
<feature type="transmembrane region" description="Helical" evidence="12">
    <location>
        <begin position="880"/>
        <end position="901"/>
    </location>
</feature>
<dbReference type="PRINTS" id="PR00120">
    <property type="entry name" value="HATPASE"/>
</dbReference>
<dbReference type="GO" id="GO:1902600">
    <property type="term" value="P:proton transmembrane transport"/>
    <property type="evidence" value="ECO:0007669"/>
    <property type="project" value="TreeGrafter"/>
</dbReference>
<dbReference type="InterPro" id="IPR023298">
    <property type="entry name" value="ATPase_P-typ_TM_dom_sf"/>
</dbReference>
<dbReference type="PANTHER" id="PTHR43294:SF20">
    <property type="entry name" value="P-TYPE ATPASE"/>
    <property type="match status" value="1"/>
</dbReference>
<dbReference type="GO" id="GO:0012505">
    <property type="term" value="C:endomembrane system"/>
    <property type="evidence" value="ECO:0007669"/>
    <property type="project" value="UniProtKB-SubCell"/>
</dbReference>
<dbReference type="SFLD" id="SFLDS00003">
    <property type="entry name" value="Haloacid_Dehalogenase"/>
    <property type="match status" value="1"/>
</dbReference>
<dbReference type="InterPro" id="IPR006068">
    <property type="entry name" value="ATPase_P-typ_cation-transptr_C"/>
</dbReference>
<dbReference type="InterPro" id="IPR001757">
    <property type="entry name" value="P_typ_ATPase"/>
</dbReference>
<dbReference type="Pfam" id="PF00122">
    <property type="entry name" value="E1-E2_ATPase"/>
    <property type="match status" value="1"/>
</dbReference>
<dbReference type="InterPro" id="IPR004014">
    <property type="entry name" value="ATPase_P-typ_cation-transptr_N"/>
</dbReference>
<keyword evidence="10 12" id="KW-0472">Membrane</keyword>
<dbReference type="SMART" id="SM00831">
    <property type="entry name" value="Cation_ATPase_N"/>
    <property type="match status" value="1"/>
</dbReference>
<evidence type="ECO:0000256" key="7">
    <source>
        <dbReference type="ARBA" id="ARBA00022842"/>
    </source>
</evidence>
<dbReference type="Gene3D" id="2.70.150.10">
    <property type="entry name" value="Calcium-transporting ATPase, cytoplasmic transduction domain A"/>
    <property type="match status" value="1"/>
</dbReference>
<comment type="similarity">
    <text evidence="2">Belongs to the cation transport ATPase (P-type) (TC 3.A.3) family. Type IIA subfamily.</text>
</comment>
<accession>A0A0R1MPM9</accession>
<evidence type="ECO:0000256" key="8">
    <source>
        <dbReference type="ARBA" id="ARBA00022967"/>
    </source>
</evidence>
<feature type="compositionally biased region" description="Polar residues" evidence="11">
    <location>
        <begin position="27"/>
        <end position="51"/>
    </location>
</feature>
<evidence type="ECO:0000256" key="10">
    <source>
        <dbReference type="ARBA" id="ARBA00023136"/>
    </source>
</evidence>